<proteinExistence type="predicted"/>
<dbReference type="Proteomes" id="UP001175261">
    <property type="component" value="Unassembled WGS sequence"/>
</dbReference>
<dbReference type="SUPFAM" id="SSF57701">
    <property type="entry name" value="Zn2/Cys6 DNA-binding domain"/>
    <property type="match status" value="1"/>
</dbReference>
<comment type="caution">
    <text evidence="8">The sequence shown here is derived from an EMBL/GenBank/DDBJ whole genome shotgun (WGS) entry which is preliminary data.</text>
</comment>
<accession>A0AA39L9T4</accession>
<dbReference type="InterPro" id="IPR007219">
    <property type="entry name" value="XnlR_reg_dom"/>
</dbReference>
<dbReference type="AlphaFoldDB" id="A0AA39L9T4"/>
<keyword evidence="5" id="KW-0539">Nucleus</keyword>
<evidence type="ECO:0000256" key="6">
    <source>
        <dbReference type="SAM" id="MobiDB-lite"/>
    </source>
</evidence>
<evidence type="ECO:0000259" key="7">
    <source>
        <dbReference type="PROSITE" id="PS50048"/>
    </source>
</evidence>
<dbReference type="GO" id="GO:0008270">
    <property type="term" value="F:zinc ion binding"/>
    <property type="evidence" value="ECO:0007669"/>
    <property type="project" value="InterPro"/>
</dbReference>
<dbReference type="PROSITE" id="PS50048">
    <property type="entry name" value="ZN2_CY6_FUNGAL_2"/>
    <property type="match status" value="1"/>
</dbReference>
<dbReference type="PROSITE" id="PS00463">
    <property type="entry name" value="ZN2_CY6_FUNGAL_1"/>
    <property type="match status" value="1"/>
</dbReference>
<feature type="compositionally biased region" description="Low complexity" evidence="6">
    <location>
        <begin position="201"/>
        <end position="221"/>
    </location>
</feature>
<dbReference type="InterPro" id="IPR001138">
    <property type="entry name" value="Zn2Cys6_DnaBD"/>
</dbReference>
<keyword evidence="1" id="KW-0479">Metal-binding</keyword>
<dbReference type="PANTHER" id="PTHR47424:SF3">
    <property type="entry name" value="REGULATORY PROTEIN GAL4"/>
    <property type="match status" value="1"/>
</dbReference>
<feature type="domain" description="Zn(2)-C6 fungal-type" evidence="7">
    <location>
        <begin position="20"/>
        <end position="52"/>
    </location>
</feature>
<feature type="region of interest" description="Disordered" evidence="6">
    <location>
        <begin position="193"/>
        <end position="227"/>
    </location>
</feature>
<evidence type="ECO:0000256" key="4">
    <source>
        <dbReference type="ARBA" id="ARBA00023163"/>
    </source>
</evidence>
<dbReference type="GO" id="GO:0000435">
    <property type="term" value="P:positive regulation of transcription from RNA polymerase II promoter by galactose"/>
    <property type="evidence" value="ECO:0007669"/>
    <property type="project" value="TreeGrafter"/>
</dbReference>
<dbReference type="Pfam" id="PF04082">
    <property type="entry name" value="Fungal_trans"/>
    <property type="match status" value="1"/>
</dbReference>
<dbReference type="CDD" id="cd12148">
    <property type="entry name" value="fungal_TF_MHR"/>
    <property type="match status" value="1"/>
</dbReference>
<dbReference type="PANTHER" id="PTHR47424">
    <property type="entry name" value="REGULATORY PROTEIN GAL4"/>
    <property type="match status" value="1"/>
</dbReference>
<name>A0AA39L9T4_SARSR</name>
<organism evidence="8 9">
    <name type="scientific">Sarocladium strictum</name>
    <name type="common">Black bundle disease fungus</name>
    <name type="synonym">Acremonium strictum</name>
    <dbReference type="NCBI Taxonomy" id="5046"/>
    <lineage>
        <taxon>Eukaryota</taxon>
        <taxon>Fungi</taxon>
        <taxon>Dikarya</taxon>
        <taxon>Ascomycota</taxon>
        <taxon>Pezizomycotina</taxon>
        <taxon>Sordariomycetes</taxon>
        <taxon>Hypocreomycetidae</taxon>
        <taxon>Hypocreales</taxon>
        <taxon>Sarocladiaceae</taxon>
        <taxon>Sarocladium</taxon>
    </lineage>
</organism>
<dbReference type="GO" id="GO:0006351">
    <property type="term" value="P:DNA-templated transcription"/>
    <property type="evidence" value="ECO:0007669"/>
    <property type="project" value="InterPro"/>
</dbReference>
<dbReference type="GO" id="GO:0000981">
    <property type="term" value="F:DNA-binding transcription factor activity, RNA polymerase II-specific"/>
    <property type="evidence" value="ECO:0007669"/>
    <property type="project" value="InterPro"/>
</dbReference>
<dbReference type="EMBL" id="JAPDFR010000002">
    <property type="protein sequence ID" value="KAK0389343.1"/>
    <property type="molecule type" value="Genomic_DNA"/>
</dbReference>
<evidence type="ECO:0000313" key="8">
    <source>
        <dbReference type="EMBL" id="KAK0389343.1"/>
    </source>
</evidence>
<evidence type="ECO:0000256" key="5">
    <source>
        <dbReference type="ARBA" id="ARBA00023242"/>
    </source>
</evidence>
<keyword evidence="3" id="KW-0238">DNA-binding</keyword>
<keyword evidence="4" id="KW-0804">Transcription</keyword>
<evidence type="ECO:0000256" key="2">
    <source>
        <dbReference type="ARBA" id="ARBA00023015"/>
    </source>
</evidence>
<keyword evidence="9" id="KW-1185">Reference proteome</keyword>
<dbReference type="InterPro" id="IPR051127">
    <property type="entry name" value="Fungal_SecMet_Regulators"/>
</dbReference>
<evidence type="ECO:0000256" key="1">
    <source>
        <dbReference type="ARBA" id="ARBA00022723"/>
    </source>
</evidence>
<gene>
    <name evidence="8" type="ORF">NLU13_2918</name>
</gene>
<dbReference type="GO" id="GO:0005634">
    <property type="term" value="C:nucleus"/>
    <property type="evidence" value="ECO:0007669"/>
    <property type="project" value="TreeGrafter"/>
</dbReference>
<reference evidence="8" key="1">
    <citation type="submission" date="2022-10" db="EMBL/GenBank/DDBJ databases">
        <title>Determination and structural analysis of whole genome sequence of Sarocladium strictum F4-1.</title>
        <authorList>
            <person name="Hu L."/>
            <person name="Jiang Y."/>
        </authorList>
    </citation>
    <scope>NUCLEOTIDE SEQUENCE</scope>
    <source>
        <strain evidence="8">F4-1</strain>
    </source>
</reference>
<evidence type="ECO:0000256" key="3">
    <source>
        <dbReference type="ARBA" id="ARBA00023125"/>
    </source>
</evidence>
<dbReference type="InterPro" id="IPR036864">
    <property type="entry name" value="Zn2-C6_fun-type_DNA-bd_sf"/>
</dbReference>
<keyword evidence="2" id="KW-0805">Transcription regulation</keyword>
<evidence type="ECO:0000313" key="9">
    <source>
        <dbReference type="Proteomes" id="UP001175261"/>
    </source>
</evidence>
<dbReference type="GO" id="GO:0000978">
    <property type="term" value="F:RNA polymerase II cis-regulatory region sequence-specific DNA binding"/>
    <property type="evidence" value="ECO:0007669"/>
    <property type="project" value="TreeGrafter"/>
</dbReference>
<dbReference type="SMART" id="SM00906">
    <property type="entry name" value="Fungal_trans"/>
    <property type="match status" value="1"/>
</dbReference>
<protein>
    <recommendedName>
        <fullName evidence="7">Zn(2)-C6 fungal-type domain-containing protein</fullName>
    </recommendedName>
</protein>
<dbReference type="CDD" id="cd00067">
    <property type="entry name" value="GAL4"/>
    <property type="match status" value="1"/>
</dbReference>
<sequence length="701" mass="78062">MLPKPPKIGKKPRVNRTAISCDRCKARKTKCNKPDANGPCDYCRSIDEVCSIDIAKRRQKPFYFVSEEEYRLLRELCSRCYPDVELTLETLRQLVSDEPVVSTVQGDAFITNDIAASCHGSENIETNTKSPVTLPPEEEGFALPEIVSLHNDLGCLLPDAHGEYRYIGAESGVSFNGAVKSWILRMGARTKSAAQDRDKIPPLVKVSPPSTKSPFTSSSSPGRHADSLPPQDLLTSCAARFFEQVHCIYWLYSSEDFYTRLETTYSSGDTRSHSASWLCSLQGLIALCACGEESCDAGTSGPESLESAKALVSRVCEEAGLDSIRALIILTLALQSNGFSTLAYVHLGLAVRIAFSLGLHLDKYSSQGSVVGRAYARRLWWTLFLFDQDLSLQLGKPSMAIPIAADTWQPPLPSECVVTPGSHTPHGYLEQAIKLAHLTQGIRQRLYNGPIHYGQRLTQRCFSDATESLSEWLKGMPPHLHLSTSMSPLHRRSISILYLRYWSTVMLVTKPFLLCNLLRGDEIEPTKQPIFAELARTCLSAAEASFDILESMVSHNVISSLLVTDFFFSLQTLQVTLAACGLYQGEVYRDRAKRCLRILLATSVSGYAKYLLPETLFQLQQCGIVEGAEEGSLPMQPIETYPSMQRDTQRLNRDSRDPLSTSWLGDSSMADVIIDEEFWENVMDFSEIFPPEDYPQKEPIM</sequence>